<dbReference type="AlphaFoldDB" id="A0A0C2JNI9"/>
<accession>A0A0C2JNI9</accession>
<name>A0A0C2JNI9_THEKT</name>
<protein>
    <submittedName>
        <fullName evidence="1">Uncharacterized protein</fullName>
    </submittedName>
</protein>
<evidence type="ECO:0000313" key="1">
    <source>
        <dbReference type="EMBL" id="KII70928.1"/>
    </source>
</evidence>
<evidence type="ECO:0000313" key="2">
    <source>
        <dbReference type="Proteomes" id="UP000031668"/>
    </source>
</evidence>
<dbReference type="EMBL" id="JWZT01001930">
    <property type="protein sequence ID" value="KII70928.1"/>
    <property type="molecule type" value="Genomic_DNA"/>
</dbReference>
<organism evidence="1 2">
    <name type="scientific">Thelohanellus kitauei</name>
    <name type="common">Myxosporean</name>
    <dbReference type="NCBI Taxonomy" id="669202"/>
    <lineage>
        <taxon>Eukaryota</taxon>
        <taxon>Metazoa</taxon>
        <taxon>Cnidaria</taxon>
        <taxon>Myxozoa</taxon>
        <taxon>Myxosporea</taxon>
        <taxon>Bivalvulida</taxon>
        <taxon>Platysporina</taxon>
        <taxon>Myxobolidae</taxon>
        <taxon>Thelohanellus</taxon>
    </lineage>
</organism>
<gene>
    <name evidence="1" type="ORF">RF11_13185</name>
</gene>
<sequence length="111" mass="12816">MRRTAPFKDRKLRMKEQLISYSSAEPCSPSWKSSVASEPESRLQSAHVVTLSGSLTASKIRHPLSHLRRQLICLEEGKRIRIMIMRTKECKYISIYTTIPLCPISFKPHLF</sequence>
<proteinExistence type="predicted"/>
<reference evidence="1 2" key="1">
    <citation type="journal article" date="2014" name="Genome Biol. Evol.">
        <title>The genome of the myxosporean Thelohanellus kitauei shows adaptations to nutrient acquisition within its fish host.</title>
        <authorList>
            <person name="Yang Y."/>
            <person name="Xiong J."/>
            <person name="Zhou Z."/>
            <person name="Huo F."/>
            <person name="Miao W."/>
            <person name="Ran C."/>
            <person name="Liu Y."/>
            <person name="Zhang J."/>
            <person name="Feng J."/>
            <person name="Wang M."/>
            <person name="Wang M."/>
            <person name="Wang L."/>
            <person name="Yao B."/>
        </authorList>
    </citation>
    <scope>NUCLEOTIDE SEQUENCE [LARGE SCALE GENOMIC DNA]</scope>
    <source>
        <strain evidence="1">Wuqing</strain>
    </source>
</reference>
<keyword evidence="2" id="KW-1185">Reference proteome</keyword>
<dbReference type="Proteomes" id="UP000031668">
    <property type="component" value="Unassembled WGS sequence"/>
</dbReference>
<comment type="caution">
    <text evidence="1">The sequence shown here is derived from an EMBL/GenBank/DDBJ whole genome shotgun (WGS) entry which is preliminary data.</text>
</comment>